<dbReference type="PROSITE" id="PS00198">
    <property type="entry name" value="4FE4S_FER_1"/>
    <property type="match status" value="1"/>
</dbReference>
<keyword evidence="2" id="KW-0285">Flavoprotein</keyword>
<dbReference type="InterPro" id="IPR016171">
    <property type="entry name" value="Vanillyl_alc_oxidase_C-sub2"/>
</dbReference>
<dbReference type="Pfam" id="PF02754">
    <property type="entry name" value="CCG"/>
    <property type="match status" value="1"/>
</dbReference>
<dbReference type="PANTHER" id="PTHR11748">
    <property type="entry name" value="D-LACTATE DEHYDROGENASE"/>
    <property type="match status" value="1"/>
</dbReference>
<dbReference type="PANTHER" id="PTHR11748:SF119">
    <property type="entry name" value="D-2-HYDROXYGLUTARATE DEHYDROGENASE"/>
    <property type="match status" value="1"/>
</dbReference>
<dbReference type="InterPro" id="IPR004017">
    <property type="entry name" value="Cys_rich_dom"/>
</dbReference>
<gene>
    <name evidence="10" type="primary">glpC_1</name>
    <name evidence="10" type="ORF">Pan216_05280</name>
</gene>
<evidence type="ECO:0000259" key="8">
    <source>
        <dbReference type="PROSITE" id="PS51379"/>
    </source>
</evidence>
<dbReference type="InterPro" id="IPR017900">
    <property type="entry name" value="4Fe4S_Fe_S_CS"/>
</dbReference>
<evidence type="ECO:0000259" key="9">
    <source>
        <dbReference type="PROSITE" id="PS51387"/>
    </source>
</evidence>
<evidence type="ECO:0000256" key="1">
    <source>
        <dbReference type="ARBA" id="ARBA00001974"/>
    </source>
</evidence>
<keyword evidence="11" id="KW-1185">Reference proteome</keyword>
<dbReference type="KEGG" id="knv:Pan216_05280"/>
<name>A0A518AY95_9BACT</name>
<keyword evidence="3" id="KW-0479">Metal-binding</keyword>
<dbReference type="EMBL" id="CP036279">
    <property type="protein sequence ID" value="QDU59696.1"/>
    <property type="molecule type" value="Genomic_DNA"/>
</dbReference>
<accession>A0A518AY95</accession>
<evidence type="ECO:0000256" key="5">
    <source>
        <dbReference type="ARBA" id="ARBA00023002"/>
    </source>
</evidence>
<sequence length="978" mass="107883">MGPLRLKQTPVEAPDWTDLKRDALAQALRAHLQGEVRFDPASRALYSTDASIYQIEPIGVVIPKTREDVVAAVSIAMEQRVPLVPRGGGTSLSGQTIGHGLVIDFSKYLNRVLDIDPTERTARVEPGVVLGHLNRALDPHGFMFGPDVATIDRANLGGMIGNNSAGARSVRFGKTIDHVLELDAVLTDGKVARFGAVDEVEIEKLKHRDGRLGQVYRATTWVLSRHEQEIRDIFPKVLRRVSGYSLDALLPPAPLNLAKLLVGSEGTLATLVEARLGIVEKPKHRGIAALHFAKLEDALESTPTILETQPSAIELIDKMIIDLAKKSLEYAKHVDFVDGDPEALLLVEFMDDDPRRIDKGFDELRTRLADHPVGTILASRDVEFANHVWSVRRTGMPLLYSIPGLRKPVTFVEDTAVDPARLASFVTEFKAILARYRTTGSFYGHASVGCLHIRPLLDLHSVEGRRDMAAIADEVVDLVIKYGGSLSGEHGDGLCRSYYNRKLFGDSLYEAFRRIKRGFDPDDLMNPGKIVEAPLPTEHLRTETATTTAPPTLYHFGEATSIADVASRCNGNALCRRQGIGTMCPSFAATHDEQHSPRGRANLLRAAMEGRLGPKSGSTWSSPLLEEALDFCLACKACKTECPTSVDVAKMKSEYLHQSHARKMPPLLARMMAAYPRLSSLGSRFSPFSNWVARSLPTRLFMEWFVGIDRRRKLPRFHRRTLYDWFLRHRSVGRELRGKVVLLADCFINHHEPSVGQAAVELLERAGYQVSLAKVCCGRTMISKGFLNDAKQLARQGIDRLLPSAESGLPILGLEPSCLLTLEDEWRDLVPGDEATLVASRISLVETWLAEQARRGDSSLPTPATESTERLLVHGHCHQKAAGEFDASVRALELLGNAKPTVLNTGCCGMAGAFGYEKRHYDVSHAVAEDRLLPALRAEPEATIVAPGFSCRTQMRDLAGRDSLHPVSYLHRRLLGPE</sequence>
<dbReference type="AlphaFoldDB" id="A0A518AY95"/>
<evidence type="ECO:0000256" key="6">
    <source>
        <dbReference type="ARBA" id="ARBA00023004"/>
    </source>
</evidence>
<dbReference type="Gene3D" id="3.30.465.10">
    <property type="match status" value="1"/>
</dbReference>
<evidence type="ECO:0000256" key="4">
    <source>
        <dbReference type="ARBA" id="ARBA00022827"/>
    </source>
</evidence>
<dbReference type="Gene3D" id="1.10.45.10">
    <property type="entry name" value="Vanillyl-alcohol Oxidase, Chain A, domain 4"/>
    <property type="match status" value="1"/>
</dbReference>
<reference evidence="10 11" key="1">
    <citation type="submission" date="2019-02" db="EMBL/GenBank/DDBJ databases">
        <title>Deep-cultivation of Planctomycetes and their phenomic and genomic characterization uncovers novel biology.</title>
        <authorList>
            <person name="Wiegand S."/>
            <person name="Jogler M."/>
            <person name="Boedeker C."/>
            <person name="Pinto D."/>
            <person name="Vollmers J."/>
            <person name="Rivas-Marin E."/>
            <person name="Kohn T."/>
            <person name="Peeters S.H."/>
            <person name="Heuer A."/>
            <person name="Rast P."/>
            <person name="Oberbeckmann S."/>
            <person name="Bunk B."/>
            <person name="Jeske O."/>
            <person name="Meyerdierks A."/>
            <person name="Storesund J.E."/>
            <person name="Kallscheuer N."/>
            <person name="Luecker S."/>
            <person name="Lage O.M."/>
            <person name="Pohl T."/>
            <person name="Merkel B.J."/>
            <person name="Hornburger P."/>
            <person name="Mueller R.-W."/>
            <person name="Bruemmer F."/>
            <person name="Labrenz M."/>
            <person name="Spormann A.M."/>
            <person name="Op den Camp H."/>
            <person name="Overmann J."/>
            <person name="Amann R."/>
            <person name="Jetten M.S.M."/>
            <person name="Mascher T."/>
            <person name="Medema M.H."/>
            <person name="Devos D.P."/>
            <person name="Kaster A.-K."/>
            <person name="Ovreas L."/>
            <person name="Rohde M."/>
            <person name="Galperin M.Y."/>
            <person name="Jogler C."/>
        </authorList>
    </citation>
    <scope>NUCLEOTIDE SEQUENCE [LARGE SCALE GENOMIC DNA]</scope>
    <source>
        <strain evidence="10 11">Pan216</strain>
    </source>
</reference>
<dbReference type="Pfam" id="PF13183">
    <property type="entry name" value="Fer4_8"/>
    <property type="match status" value="1"/>
</dbReference>
<evidence type="ECO:0000256" key="7">
    <source>
        <dbReference type="ARBA" id="ARBA00023014"/>
    </source>
</evidence>
<dbReference type="PROSITE" id="PS51379">
    <property type="entry name" value="4FE4S_FER_2"/>
    <property type="match status" value="1"/>
</dbReference>
<dbReference type="InterPro" id="IPR036318">
    <property type="entry name" value="FAD-bd_PCMH-like_sf"/>
</dbReference>
<dbReference type="OrthoDB" id="9767256at2"/>
<evidence type="ECO:0000256" key="3">
    <source>
        <dbReference type="ARBA" id="ARBA00022723"/>
    </source>
</evidence>
<dbReference type="InterPro" id="IPR004113">
    <property type="entry name" value="FAD-bd_oxidored_4_C"/>
</dbReference>
<dbReference type="InterPro" id="IPR016164">
    <property type="entry name" value="FAD-linked_Oxase-like_C"/>
</dbReference>
<dbReference type="InterPro" id="IPR009051">
    <property type="entry name" value="Helical_ferredxn"/>
</dbReference>
<feature type="domain" description="FAD-binding PCMH-type" evidence="9">
    <location>
        <begin position="53"/>
        <end position="281"/>
    </location>
</feature>
<dbReference type="GO" id="GO:0004458">
    <property type="term" value="F:D-lactate dehydrogenase (cytochrome) activity"/>
    <property type="evidence" value="ECO:0007669"/>
    <property type="project" value="TreeGrafter"/>
</dbReference>
<keyword evidence="6" id="KW-0408">Iron</keyword>
<dbReference type="Proteomes" id="UP000317093">
    <property type="component" value="Chromosome"/>
</dbReference>
<dbReference type="SUPFAM" id="SSF55103">
    <property type="entry name" value="FAD-linked oxidases, C-terminal domain"/>
    <property type="match status" value="1"/>
</dbReference>
<dbReference type="SUPFAM" id="SSF46548">
    <property type="entry name" value="alpha-helical ferredoxin"/>
    <property type="match status" value="1"/>
</dbReference>
<dbReference type="SUPFAM" id="SSF56176">
    <property type="entry name" value="FAD-binding/transporter-associated domain-like"/>
    <property type="match status" value="1"/>
</dbReference>
<keyword evidence="5" id="KW-0560">Oxidoreductase</keyword>
<dbReference type="Gene3D" id="3.30.70.2740">
    <property type="match status" value="1"/>
</dbReference>
<dbReference type="InterPro" id="IPR017896">
    <property type="entry name" value="4Fe4S_Fe-S-bd"/>
</dbReference>
<organism evidence="10 11">
    <name type="scientific">Kolteria novifilia</name>
    <dbReference type="NCBI Taxonomy" id="2527975"/>
    <lineage>
        <taxon>Bacteria</taxon>
        <taxon>Pseudomonadati</taxon>
        <taxon>Planctomycetota</taxon>
        <taxon>Planctomycetia</taxon>
        <taxon>Kolteriales</taxon>
        <taxon>Kolteriaceae</taxon>
        <taxon>Kolteria</taxon>
    </lineage>
</organism>
<dbReference type="PROSITE" id="PS51387">
    <property type="entry name" value="FAD_PCMH"/>
    <property type="match status" value="1"/>
</dbReference>
<dbReference type="GO" id="GO:0051536">
    <property type="term" value="F:iron-sulfur cluster binding"/>
    <property type="evidence" value="ECO:0007669"/>
    <property type="project" value="UniProtKB-KW"/>
</dbReference>
<dbReference type="InterPro" id="IPR006094">
    <property type="entry name" value="Oxid_FAD_bind_N"/>
</dbReference>
<evidence type="ECO:0000256" key="2">
    <source>
        <dbReference type="ARBA" id="ARBA00022630"/>
    </source>
</evidence>
<evidence type="ECO:0000313" key="11">
    <source>
        <dbReference type="Proteomes" id="UP000317093"/>
    </source>
</evidence>
<proteinExistence type="predicted"/>
<protein>
    <submittedName>
        <fullName evidence="10">Anaerobic glycerol-3-phosphate dehydrogenase subunit C</fullName>
    </submittedName>
</protein>
<dbReference type="Pfam" id="PF01565">
    <property type="entry name" value="FAD_binding_4"/>
    <property type="match status" value="1"/>
</dbReference>
<feature type="domain" description="4Fe-4S ferredoxin-type" evidence="8">
    <location>
        <begin position="621"/>
        <end position="654"/>
    </location>
</feature>
<dbReference type="InterPro" id="IPR016169">
    <property type="entry name" value="FAD-bd_PCMH_sub2"/>
</dbReference>
<dbReference type="InterPro" id="IPR016166">
    <property type="entry name" value="FAD-bd_PCMH"/>
</dbReference>
<comment type="cofactor">
    <cofactor evidence="1">
        <name>FAD</name>
        <dbReference type="ChEBI" id="CHEBI:57692"/>
    </cofactor>
</comment>
<evidence type="ECO:0000313" key="10">
    <source>
        <dbReference type="EMBL" id="QDU59696.1"/>
    </source>
</evidence>
<dbReference type="GO" id="GO:0046872">
    <property type="term" value="F:metal ion binding"/>
    <property type="evidence" value="ECO:0007669"/>
    <property type="project" value="UniProtKB-KW"/>
</dbReference>
<dbReference type="Pfam" id="PF02913">
    <property type="entry name" value="FAD-oxidase_C"/>
    <property type="match status" value="1"/>
</dbReference>
<dbReference type="GO" id="GO:0008720">
    <property type="term" value="F:D-lactate dehydrogenase (NAD+) activity"/>
    <property type="evidence" value="ECO:0007669"/>
    <property type="project" value="TreeGrafter"/>
</dbReference>
<keyword evidence="4" id="KW-0274">FAD</keyword>
<dbReference type="Gene3D" id="1.10.1060.10">
    <property type="entry name" value="Alpha-helical ferredoxin"/>
    <property type="match status" value="1"/>
</dbReference>
<keyword evidence="7" id="KW-0411">Iron-sulfur</keyword>
<dbReference type="GO" id="GO:1903457">
    <property type="term" value="P:lactate catabolic process"/>
    <property type="evidence" value="ECO:0007669"/>
    <property type="project" value="TreeGrafter"/>
</dbReference>
<dbReference type="GO" id="GO:0071949">
    <property type="term" value="F:FAD binding"/>
    <property type="evidence" value="ECO:0007669"/>
    <property type="project" value="InterPro"/>
</dbReference>